<reference evidence="7 8" key="1">
    <citation type="journal article" date="2012" name="Eukaryot. Cell">
        <title>Draft genome sequence of Wickerhamomyces ciferrii NRRL Y-1031 F-60-10.</title>
        <authorList>
            <person name="Schneider J."/>
            <person name="Andrea H."/>
            <person name="Blom J."/>
            <person name="Jaenicke S."/>
            <person name="Ruckert C."/>
            <person name="Schorsch C."/>
            <person name="Szczepanowski R."/>
            <person name="Farwick M."/>
            <person name="Goesmann A."/>
            <person name="Puhler A."/>
            <person name="Schaffer S."/>
            <person name="Tauch A."/>
            <person name="Kohler T."/>
            <person name="Brinkrolf K."/>
        </authorList>
    </citation>
    <scope>NUCLEOTIDE SEQUENCE [LARGE SCALE GENOMIC DNA]</scope>
    <source>
        <strain evidence="8">ATCC 14091 / BCRC 22168 / CBS 111 / JCM 3599 / NBRC 0793 / NRRL Y-1031 F-60-10</strain>
    </source>
</reference>
<dbReference type="InParanoid" id="K0KT34"/>
<dbReference type="GO" id="GO:0005634">
    <property type="term" value="C:nucleus"/>
    <property type="evidence" value="ECO:0007669"/>
    <property type="project" value="UniProtKB-SubCell"/>
</dbReference>
<evidence type="ECO:0000259" key="6">
    <source>
        <dbReference type="Pfam" id="PF03962"/>
    </source>
</evidence>
<dbReference type="FunCoup" id="K0KT34">
    <property type="interactions" value="206"/>
</dbReference>
<evidence type="ECO:0000256" key="3">
    <source>
        <dbReference type="ARBA" id="ARBA00023054"/>
    </source>
</evidence>
<dbReference type="Pfam" id="PF03962">
    <property type="entry name" value="Mnd1"/>
    <property type="match status" value="1"/>
</dbReference>
<dbReference type="InterPro" id="IPR005647">
    <property type="entry name" value="Mnd1"/>
</dbReference>
<accession>K0KT34</accession>
<evidence type="ECO:0000256" key="1">
    <source>
        <dbReference type="ARBA" id="ARBA00004123"/>
    </source>
</evidence>
<organism evidence="7 8">
    <name type="scientific">Wickerhamomyces ciferrii (strain ATCC 14091 / BCRC 22168 / CBS 111 / JCM 3599 / NBRC 0793 / NRRL Y-1031 F-60-10)</name>
    <name type="common">Yeast</name>
    <name type="synonym">Pichia ciferrii</name>
    <dbReference type="NCBI Taxonomy" id="1206466"/>
    <lineage>
        <taxon>Eukaryota</taxon>
        <taxon>Fungi</taxon>
        <taxon>Dikarya</taxon>
        <taxon>Ascomycota</taxon>
        <taxon>Saccharomycotina</taxon>
        <taxon>Saccharomycetes</taxon>
        <taxon>Phaffomycetales</taxon>
        <taxon>Wickerhamomycetaceae</taxon>
        <taxon>Wickerhamomyces</taxon>
    </lineage>
</organism>
<dbReference type="AlphaFoldDB" id="K0KT34"/>
<evidence type="ECO:0000256" key="5">
    <source>
        <dbReference type="SAM" id="Coils"/>
    </source>
</evidence>
<dbReference type="EMBL" id="CAIF01000140">
    <property type="protein sequence ID" value="CCH44534.1"/>
    <property type="molecule type" value="Genomic_DNA"/>
</dbReference>
<protein>
    <submittedName>
        <fullName evidence="7">Meiotic nuclear division protein 1</fullName>
    </submittedName>
</protein>
<proteinExistence type="inferred from homology"/>
<dbReference type="eggNOG" id="KOG3433">
    <property type="taxonomic scope" value="Eukaryota"/>
</dbReference>
<sequence length="242" mass="28426">MSNRLTISDYYDYKLLRVTCILIIYLLPPKSGKKGLTLEEKRTKLLQFFIKDHLFYTIKEVESLGGKFTGIHPMQIKEVLTSLVDDGLVNSEKCGVSILFWCFEYDKQKKVKEMLSKEEQKLGNLNKQFNELQEKIKFEESVRKIDDAEFKMNEISRLTNIKKELTNKFESSGFNMEKVDEVQKNLQNEIEIGEICTDNIESMLYHFKNSNGIDRKVFNQELGIPEEFKDFPNLNEFFAKLK</sequence>
<keyword evidence="8" id="KW-1185">Reference proteome</keyword>
<evidence type="ECO:0000313" key="7">
    <source>
        <dbReference type="EMBL" id="CCH44534.1"/>
    </source>
</evidence>
<evidence type="ECO:0000256" key="4">
    <source>
        <dbReference type="ARBA" id="ARBA00023242"/>
    </source>
</evidence>
<dbReference type="GO" id="GO:0003690">
    <property type="term" value="F:double-stranded DNA binding"/>
    <property type="evidence" value="ECO:0007669"/>
    <property type="project" value="InterPro"/>
</dbReference>
<dbReference type="PIRSF" id="PIRSF026991">
    <property type="entry name" value="Mnd1"/>
    <property type="match status" value="1"/>
</dbReference>
<keyword evidence="4" id="KW-0539">Nucleus</keyword>
<dbReference type="Proteomes" id="UP000009328">
    <property type="component" value="Unassembled WGS sequence"/>
</dbReference>
<name>K0KT34_WICCF</name>
<comment type="similarity">
    <text evidence="2">Belongs to the MND1 family.</text>
</comment>
<dbReference type="HOGENOM" id="CLU_080628_2_0_1"/>
<feature type="coiled-coil region" evidence="5">
    <location>
        <begin position="108"/>
        <end position="168"/>
    </location>
</feature>
<keyword evidence="3 5" id="KW-0175">Coiled coil</keyword>
<evidence type="ECO:0000256" key="2">
    <source>
        <dbReference type="ARBA" id="ARBA00005981"/>
    </source>
</evidence>
<comment type="subcellular location">
    <subcellularLocation>
        <location evidence="1">Nucleus</location>
    </subcellularLocation>
</comment>
<dbReference type="InterPro" id="IPR040453">
    <property type="entry name" value="Mnd1_HTH"/>
</dbReference>
<dbReference type="GO" id="GO:0007131">
    <property type="term" value="P:reciprocal meiotic recombination"/>
    <property type="evidence" value="ECO:0007669"/>
    <property type="project" value="InterPro"/>
</dbReference>
<evidence type="ECO:0000313" key="8">
    <source>
        <dbReference type="Proteomes" id="UP000009328"/>
    </source>
</evidence>
<feature type="domain" description="Mnd1 HTH" evidence="6">
    <location>
        <begin position="45"/>
        <end position="104"/>
    </location>
</feature>
<dbReference type="STRING" id="1206466.K0KT34"/>
<gene>
    <name evidence="7" type="primary">MND1</name>
    <name evidence="7" type="ORF">BN7_4100</name>
</gene>
<comment type="caution">
    <text evidence="7">The sequence shown here is derived from an EMBL/GenBank/DDBJ whole genome shotgun (WGS) entry which is preliminary data.</text>
</comment>